<accession>A0A151RJ09</accession>
<organism evidence="2 3">
    <name type="scientific">Cajanus cajan</name>
    <name type="common">Pigeon pea</name>
    <name type="synonym">Cajanus indicus</name>
    <dbReference type="NCBI Taxonomy" id="3821"/>
    <lineage>
        <taxon>Eukaryota</taxon>
        <taxon>Viridiplantae</taxon>
        <taxon>Streptophyta</taxon>
        <taxon>Embryophyta</taxon>
        <taxon>Tracheophyta</taxon>
        <taxon>Spermatophyta</taxon>
        <taxon>Magnoliopsida</taxon>
        <taxon>eudicotyledons</taxon>
        <taxon>Gunneridae</taxon>
        <taxon>Pentapetalae</taxon>
        <taxon>rosids</taxon>
        <taxon>fabids</taxon>
        <taxon>Fabales</taxon>
        <taxon>Fabaceae</taxon>
        <taxon>Papilionoideae</taxon>
        <taxon>50 kb inversion clade</taxon>
        <taxon>NPAAA clade</taxon>
        <taxon>indigoferoid/millettioid clade</taxon>
        <taxon>Phaseoleae</taxon>
        <taxon>Cajanus</taxon>
    </lineage>
</organism>
<evidence type="ECO:0000256" key="1">
    <source>
        <dbReference type="SAM" id="MobiDB-lite"/>
    </source>
</evidence>
<evidence type="ECO:0000313" key="2">
    <source>
        <dbReference type="EMBL" id="KYP42560.1"/>
    </source>
</evidence>
<evidence type="ECO:0008006" key="4">
    <source>
        <dbReference type="Google" id="ProtNLM"/>
    </source>
</evidence>
<dbReference type="AlphaFoldDB" id="A0A151RJ09"/>
<keyword evidence="3" id="KW-1185">Reference proteome</keyword>
<protein>
    <recommendedName>
        <fullName evidence="4">Retrovirus-related Pol polyprotein from transposon TNT 1-94</fullName>
    </recommendedName>
</protein>
<sequence length="58" mass="6687">MNDCKSMPTPMHSSVKLSKHESGKPVDQTIYKCMIESLLYLTTNRLDIMFNVCLCSRF</sequence>
<gene>
    <name evidence="2" type="ORF">KK1_036039</name>
</gene>
<dbReference type="Gramene" id="C.cajan_35717.t">
    <property type="protein sequence ID" value="C.cajan_35717.t.cds1"/>
    <property type="gene ID" value="C.cajan_35717"/>
</dbReference>
<evidence type="ECO:0000313" key="3">
    <source>
        <dbReference type="Proteomes" id="UP000075243"/>
    </source>
</evidence>
<reference evidence="2" key="1">
    <citation type="journal article" date="2012" name="Nat. Biotechnol.">
        <title>Draft genome sequence of pigeonpea (Cajanus cajan), an orphan legume crop of resource-poor farmers.</title>
        <authorList>
            <person name="Varshney R.K."/>
            <person name="Chen W."/>
            <person name="Li Y."/>
            <person name="Bharti A.K."/>
            <person name="Saxena R.K."/>
            <person name="Schlueter J.A."/>
            <person name="Donoghue M.T."/>
            <person name="Azam S."/>
            <person name="Fan G."/>
            <person name="Whaley A.M."/>
            <person name="Farmer A.D."/>
            <person name="Sheridan J."/>
            <person name="Iwata A."/>
            <person name="Tuteja R."/>
            <person name="Penmetsa R.V."/>
            <person name="Wu W."/>
            <person name="Upadhyaya H.D."/>
            <person name="Yang S.P."/>
            <person name="Shah T."/>
            <person name="Saxena K.B."/>
            <person name="Michael T."/>
            <person name="McCombie W.R."/>
            <person name="Yang B."/>
            <person name="Zhang G."/>
            <person name="Yang H."/>
            <person name="Wang J."/>
            <person name="Spillane C."/>
            <person name="Cook D.R."/>
            <person name="May G.D."/>
            <person name="Xu X."/>
            <person name="Jackson S.A."/>
        </authorList>
    </citation>
    <scope>NUCLEOTIDE SEQUENCE [LARGE SCALE GENOMIC DNA]</scope>
</reference>
<feature type="region of interest" description="Disordered" evidence="1">
    <location>
        <begin position="1"/>
        <end position="24"/>
    </location>
</feature>
<proteinExistence type="predicted"/>
<dbReference type="Proteomes" id="UP000075243">
    <property type="component" value="Unassembled WGS sequence"/>
</dbReference>
<dbReference type="EMBL" id="KQ483712">
    <property type="protein sequence ID" value="KYP42560.1"/>
    <property type="molecule type" value="Genomic_DNA"/>
</dbReference>
<name>A0A151RJ09_CAJCA</name>